<name>A0A844YXH7_9SPHN</name>
<dbReference type="AlphaFoldDB" id="A0A844YXH7"/>
<reference evidence="2 3" key="1">
    <citation type="submission" date="2019-12" db="EMBL/GenBank/DDBJ databases">
        <title>Genomic-based taxomic classification of the family Erythrobacteraceae.</title>
        <authorList>
            <person name="Xu L."/>
        </authorList>
    </citation>
    <scope>NUCLEOTIDE SEQUENCE [LARGE SCALE GENOMIC DNA]</scope>
    <source>
        <strain evidence="2 3">M0322</strain>
    </source>
</reference>
<evidence type="ECO:0000313" key="2">
    <source>
        <dbReference type="EMBL" id="MXO71872.1"/>
    </source>
</evidence>
<comment type="caution">
    <text evidence="2">The sequence shown here is derived from an EMBL/GenBank/DDBJ whole genome shotgun (WGS) entry which is preliminary data.</text>
</comment>
<accession>A0A844YXH7</accession>
<evidence type="ECO:0000313" key="3">
    <source>
        <dbReference type="Proteomes" id="UP000466966"/>
    </source>
</evidence>
<proteinExistence type="predicted"/>
<evidence type="ECO:0000256" key="1">
    <source>
        <dbReference type="SAM" id="MobiDB-lite"/>
    </source>
</evidence>
<gene>
    <name evidence="2" type="ORF">GRI99_09520</name>
</gene>
<protein>
    <submittedName>
        <fullName evidence="2">Uncharacterized protein</fullName>
    </submittedName>
</protein>
<feature type="region of interest" description="Disordered" evidence="1">
    <location>
        <begin position="41"/>
        <end position="69"/>
    </location>
</feature>
<organism evidence="2 3">
    <name type="scientific">Alteraurantiacibacter buctensis</name>
    <dbReference type="NCBI Taxonomy" id="1503981"/>
    <lineage>
        <taxon>Bacteria</taxon>
        <taxon>Pseudomonadati</taxon>
        <taxon>Pseudomonadota</taxon>
        <taxon>Alphaproteobacteria</taxon>
        <taxon>Sphingomonadales</taxon>
        <taxon>Erythrobacteraceae</taxon>
        <taxon>Alteraurantiacibacter</taxon>
    </lineage>
</organism>
<dbReference type="Proteomes" id="UP000466966">
    <property type="component" value="Unassembled WGS sequence"/>
</dbReference>
<keyword evidence="3" id="KW-1185">Reference proteome</keyword>
<dbReference type="RefSeq" id="WP_160771808.1">
    <property type="nucleotide sequence ID" value="NZ_WTYV01000003.1"/>
</dbReference>
<dbReference type="EMBL" id="WTYV01000003">
    <property type="protein sequence ID" value="MXO71872.1"/>
    <property type="molecule type" value="Genomic_DNA"/>
</dbReference>
<sequence>MASGKFPQGHRFGELAVQLASELDFDALNDQVRKLLESLPLTGGETGTEKSPNYCPVDRRPFGDHAPGA</sequence>